<keyword evidence="1" id="KW-0521">NADP</keyword>
<evidence type="ECO:0000256" key="1">
    <source>
        <dbReference type="ARBA" id="ARBA00022857"/>
    </source>
</evidence>
<dbReference type="InterPro" id="IPR013149">
    <property type="entry name" value="ADH-like_C"/>
</dbReference>
<dbReference type="Pfam" id="PF08240">
    <property type="entry name" value="ADH_N"/>
    <property type="match status" value="1"/>
</dbReference>
<gene>
    <name evidence="3" type="ORF">A11A3_05686</name>
</gene>
<dbReference type="PANTHER" id="PTHR44154">
    <property type="entry name" value="QUINONE OXIDOREDUCTASE"/>
    <property type="match status" value="1"/>
</dbReference>
<evidence type="ECO:0000313" key="4">
    <source>
        <dbReference type="Proteomes" id="UP000010164"/>
    </source>
</evidence>
<accession>L0WGJ3</accession>
<dbReference type="GO" id="GO:0016491">
    <property type="term" value="F:oxidoreductase activity"/>
    <property type="evidence" value="ECO:0007669"/>
    <property type="project" value="InterPro"/>
</dbReference>
<dbReference type="Pfam" id="PF00107">
    <property type="entry name" value="ADH_zinc_N"/>
    <property type="match status" value="1"/>
</dbReference>
<dbReference type="OrthoDB" id="4190732at2"/>
<keyword evidence="4" id="KW-1185">Reference proteome</keyword>
<protein>
    <submittedName>
        <fullName evidence="3">Putative dehydrogenase</fullName>
    </submittedName>
</protein>
<feature type="domain" description="Enoyl reductase (ER)" evidence="2">
    <location>
        <begin position="10"/>
        <end position="317"/>
    </location>
</feature>
<dbReference type="Gene3D" id="3.90.180.10">
    <property type="entry name" value="Medium-chain alcohol dehydrogenases, catalytic domain"/>
    <property type="match status" value="1"/>
</dbReference>
<dbReference type="EMBL" id="AMRJ01000006">
    <property type="protein sequence ID" value="EKF74920.1"/>
    <property type="molecule type" value="Genomic_DNA"/>
</dbReference>
<dbReference type="InterPro" id="IPR036291">
    <property type="entry name" value="NAD(P)-bd_dom_sf"/>
</dbReference>
<dbReference type="RefSeq" id="WP_008928321.1">
    <property type="nucleotide sequence ID" value="NZ_AMRJ01000006.1"/>
</dbReference>
<evidence type="ECO:0000259" key="2">
    <source>
        <dbReference type="SMART" id="SM00829"/>
    </source>
</evidence>
<organism evidence="3 4">
    <name type="scientific">Alcanivorax hongdengensis A-11-3</name>
    <dbReference type="NCBI Taxonomy" id="1177179"/>
    <lineage>
        <taxon>Bacteria</taxon>
        <taxon>Pseudomonadati</taxon>
        <taxon>Pseudomonadota</taxon>
        <taxon>Gammaproteobacteria</taxon>
        <taxon>Oceanospirillales</taxon>
        <taxon>Alcanivoracaceae</taxon>
        <taxon>Alcanivorax</taxon>
    </lineage>
</organism>
<dbReference type="PANTHER" id="PTHR44154:SF1">
    <property type="entry name" value="QUINONE OXIDOREDUCTASE"/>
    <property type="match status" value="1"/>
</dbReference>
<dbReference type="InterPro" id="IPR013154">
    <property type="entry name" value="ADH-like_N"/>
</dbReference>
<dbReference type="SUPFAM" id="SSF50129">
    <property type="entry name" value="GroES-like"/>
    <property type="match status" value="1"/>
</dbReference>
<evidence type="ECO:0000313" key="3">
    <source>
        <dbReference type="EMBL" id="EKF74920.1"/>
    </source>
</evidence>
<dbReference type="InterPro" id="IPR011032">
    <property type="entry name" value="GroES-like_sf"/>
</dbReference>
<dbReference type="SMART" id="SM00829">
    <property type="entry name" value="PKS_ER"/>
    <property type="match status" value="1"/>
</dbReference>
<proteinExistence type="predicted"/>
<dbReference type="AlphaFoldDB" id="L0WGJ3"/>
<comment type="caution">
    <text evidence="3">The sequence shown here is derived from an EMBL/GenBank/DDBJ whole genome shotgun (WGS) entry which is preliminary data.</text>
</comment>
<dbReference type="Proteomes" id="UP000010164">
    <property type="component" value="Unassembled WGS sequence"/>
</dbReference>
<name>L0WGJ3_9GAMM</name>
<sequence>MKALRFNTLGNLDALRLEECPIPACEVDQARIRVHAAGLNPSDVKNVQGRFPYTTLPRTPGRDFAGVVEDGPDAWLGRAVWGTGRDLGFDRDGSHAQYLTLPVSALAGKPATLSFSQAASCGVPWTTAWDALERSQVRADTRLVILGANGAVGQAALALAHARDARVVAGVRNPEQAQRLRDNGEQTLLLDAPDDLAEQINAHFDGGADVIFDTTGFWLEASVAGLAPFGRIAIIAAPTDGHVRLPSLNLYRRGGSVIGINSLLYSSSECARLLEEIGARFQDGQLPLPGDLTEIPFSDALQAYRAVDSGASGKFIFLMDS</sequence>
<dbReference type="PATRIC" id="fig|1177179.3.peg.1141"/>
<reference evidence="3 4" key="1">
    <citation type="journal article" date="2012" name="J. Bacteriol.">
        <title>Genome Sequence of the Alkane-Degrading Bacterium Alcanivorax hongdengensis Type Strain A-11-3.</title>
        <authorList>
            <person name="Lai Q."/>
            <person name="Shao Z."/>
        </authorList>
    </citation>
    <scope>NUCLEOTIDE SEQUENCE [LARGE SCALE GENOMIC DNA]</scope>
    <source>
        <strain evidence="3 4">A-11-3</strain>
    </source>
</reference>
<dbReference type="Gene3D" id="3.40.50.720">
    <property type="entry name" value="NAD(P)-binding Rossmann-like Domain"/>
    <property type="match status" value="1"/>
</dbReference>
<dbReference type="InterPro" id="IPR051603">
    <property type="entry name" value="Zinc-ADH_QOR/CCCR"/>
</dbReference>
<dbReference type="SUPFAM" id="SSF51735">
    <property type="entry name" value="NAD(P)-binding Rossmann-fold domains"/>
    <property type="match status" value="1"/>
</dbReference>
<dbReference type="InterPro" id="IPR020843">
    <property type="entry name" value="ER"/>
</dbReference>
<dbReference type="eggNOG" id="COG0604">
    <property type="taxonomic scope" value="Bacteria"/>
</dbReference>
<dbReference type="STRING" id="1177179.A11A3_05686"/>